<reference evidence="2" key="1">
    <citation type="submission" date="2022-08" db="EMBL/GenBank/DDBJ databases">
        <authorList>
            <person name="Tian L."/>
        </authorList>
    </citation>
    <scope>NUCLEOTIDE SEQUENCE</scope>
    <source>
        <strain evidence="2">CM253</strain>
    </source>
</reference>
<name>A0ABY5Q2T2_9ACTN</name>
<dbReference type="EMBL" id="CP102514">
    <property type="protein sequence ID" value="UUY50701.1"/>
    <property type="molecule type" value="Genomic_DNA"/>
</dbReference>
<accession>A0ABY5Q2T2</accession>
<keyword evidence="3" id="KW-1185">Reference proteome</keyword>
<proteinExistence type="predicted"/>
<evidence type="ECO:0000313" key="3">
    <source>
        <dbReference type="Proteomes" id="UP001057738"/>
    </source>
</evidence>
<protein>
    <submittedName>
        <fullName evidence="2">Uncharacterized protein</fullName>
    </submittedName>
</protein>
<dbReference type="GeneID" id="95577330"/>
<dbReference type="Proteomes" id="UP001057738">
    <property type="component" value="Chromosome"/>
</dbReference>
<organism evidence="2 3">
    <name type="scientific">Streptomyces yangpuensis</name>
    <dbReference type="NCBI Taxonomy" id="1648182"/>
    <lineage>
        <taxon>Bacteria</taxon>
        <taxon>Bacillati</taxon>
        <taxon>Actinomycetota</taxon>
        <taxon>Actinomycetes</taxon>
        <taxon>Kitasatosporales</taxon>
        <taxon>Streptomycetaceae</taxon>
        <taxon>Streptomyces</taxon>
    </lineage>
</organism>
<dbReference type="RefSeq" id="WP_257857093.1">
    <property type="nucleotide sequence ID" value="NZ_CP102514.1"/>
</dbReference>
<gene>
    <name evidence="2" type="ORF">NRK68_27800</name>
</gene>
<evidence type="ECO:0000256" key="1">
    <source>
        <dbReference type="SAM" id="MobiDB-lite"/>
    </source>
</evidence>
<evidence type="ECO:0000313" key="2">
    <source>
        <dbReference type="EMBL" id="UUY50701.1"/>
    </source>
</evidence>
<feature type="compositionally biased region" description="Polar residues" evidence="1">
    <location>
        <begin position="100"/>
        <end position="109"/>
    </location>
</feature>
<sequence length="109" mass="11311">MSRGATGSGDEEQLIAQGFRRVYAEPDCYDGPRAGPADVHGSPHCFQGYDCDHADAADEYLVRPASEAAVAPERAQWAIFAAGTGATKGGRPARKATRGTVASTPATTS</sequence>
<feature type="region of interest" description="Disordered" evidence="1">
    <location>
        <begin position="86"/>
        <end position="109"/>
    </location>
</feature>